<gene>
    <name evidence="1" type="ORF">ERS852407_02188</name>
</gene>
<proteinExistence type="predicted"/>
<evidence type="ECO:0000313" key="2">
    <source>
        <dbReference type="Proteomes" id="UP000095651"/>
    </source>
</evidence>
<dbReference type="Proteomes" id="UP000095651">
    <property type="component" value="Unassembled WGS sequence"/>
</dbReference>
<evidence type="ECO:0000313" key="1">
    <source>
        <dbReference type="EMBL" id="CUO21791.1"/>
    </source>
</evidence>
<organism evidence="1 2">
    <name type="scientific">Hungatella hathewayi</name>
    <dbReference type="NCBI Taxonomy" id="154046"/>
    <lineage>
        <taxon>Bacteria</taxon>
        <taxon>Bacillati</taxon>
        <taxon>Bacillota</taxon>
        <taxon>Clostridia</taxon>
        <taxon>Lachnospirales</taxon>
        <taxon>Lachnospiraceae</taxon>
        <taxon>Hungatella</taxon>
    </lineage>
</organism>
<reference evidence="1 2" key="1">
    <citation type="submission" date="2015-09" db="EMBL/GenBank/DDBJ databases">
        <authorList>
            <consortium name="Pathogen Informatics"/>
        </authorList>
    </citation>
    <scope>NUCLEOTIDE SEQUENCE [LARGE SCALE GENOMIC DNA]</scope>
    <source>
        <strain evidence="1 2">2789STDY5608850</strain>
    </source>
</reference>
<accession>A0A174D834</accession>
<evidence type="ECO:0008006" key="3">
    <source>
        <dbReference type="Google" id="ProtNLM"/>
    </source>
</evidence>
<dbReference type="EMBL" id="CYZE01000004">
    <property type="protein sequence ID" value="CUO21791.1"/>
    <property type="molecule type" value="Genomic_DNA"/>
</dbReference>
<sequence>MEEYQRCFGCRFFLNWSFCVDTFCISGERSEESMAFAPIFAYNEVNLPGGFYMNDKLTYELSDKEYKEFIHWFHGTYVKMRKARPGRNDFSCLKEPVEMTVKEEIIHARSGACEAYILYGAIERLYELETLFVFYDMMRFWAVPKRLLGREEEAIAWRADFERRIKEMGKMRISFQEAADICADSRFAPCRYTRQIEEVKAEYGLLRVSRREMEHLRKLGTFPYRMIGEQMVAAGRRGLIEITERAAVIHPYENITGVFYTKQTLYLAEKEGDGLLLPLAALGGMEGAEALMRVCDARCRFNNPAFRLKKKSVPLTVRWNMPGKAAAAICCVAAVAAGVMTLGALYDVNGSGGIKTSVFGAPMTGSGERMAASGEVSGSELLVVIPDDAVFDAVTEEGTFVSSSMFYRITLPGDGWEISQDQYNSFDALSSDWGQVSVTGGLSSAYEGYDVTEMLPKSKAEYIAKTYGGAAAIASEVEVIDYNLEKSGDWTIVSREIRSKGGDGVRHVIGLDVYGPKRYYSLSITPEREDDVSLQTARAVRDSFRAADTSVGICRTMEEKIFHGYYGDNVYMTSCLVLMDHAMSDEEIAEKLREVKKIRNGAYPVSGDALAVRTPESKWLGIDCPSLQQNCTKEAAKAVARIFQSEVILYDEFDGDLLMVAYSDVDQKHAYERAAANGPWILESEIQIYGKEQNFPEDLLKYMDISKEEAEAIWKDSSYVFQMEKWVELVGHMTKMPVPEEFVGFHGAEALDEAFRVVKE</sequence>
<protein>
    <recommendedName>
        <fullName evidence="3">YcxB family protein</fullName>
    </recommendedName>
</protein>
<name>A0A174D834_9FIRM</name>
<dbReference type="AlphaFoldDB" id="A0A174D834"/>